<feature type="chain" id="PRO_5031330516" evidence="1">
    <location>
        <begin position="24"/>
        <end position="249"/>
    </location>
</feature>
<dbReference type="Pfam" id="PF00345">
    <property type="entry name" value="PapD_N"/>
    <property type="match status" value="1"/>
</dbReference>
<dbReference type="AlphaFoldDB" id="A0A7W4K567"/>
<sequence length="249" mass="26664">MPARALAGMLAAALLLASWGARAGTSIVIWPIDPVITADRTAAALWLENRGRQPALMQVRLFRWDQDRQDDRYHTQADLIGSPPMVQIAPGARQLVRLIRTADLPPRTETAYRIIVDEVPIPGGPDASGPAGRHAAAITFQMRYSIPLFVYGDGLGPQGGRPALDWRIVTDAGRPVLEVRNQGPIHARLTRVAFRRPGGSVAVADGLLGYVLAHGTMRWPLAAPGASIGGQLVAVVNGAPQASTIPQRH</sequence>
<dbReference type="SUPFAM" id="SSF49354">
    <property type="entry name" value="PapD-like"/>
    <property type="match status" value="1"/>
</dbReference>
<dbReference type="GO" id="GO:0071555">
    <property type="term" value="P:cell wall organization"/>
    <property type="evidence" value="ECO:0007669"/>
    <property type="project" value="InterPro"/>
</dbReference>
<dbReference type="GO" id="GO:0030288">
    <property type="term" value="C:outer membrane-bounded periplasmic space"/>
    <property type="evidence" value="ECO:0007669"/>
    <property type="project" value="InterPro"/>
</dbReference>
<name>A0A7W4K567_9PROT</name>
<dbReference type="InterPro" id="IPR008962">
    <property type="entry name" value="PapD-like_sf"/>
</dbReference>
<dbReference type="Proteomes" id="UP000578030">
    <property type="component" value="Unassembled WGS sequence"/>
</dbReference>
<protein>
    <submittedName>
        <fullName evidence="3">Molecular chaperone</fullName>
    </submittedName>
</protein>
<dbReference type="InterPro" id="IPR050643">
    <property type="entry name" value="Periplasmic_pilus_chap"/>
</dbReference>
<feature type="signal peptide" evidence="1">
    <location>
        <begin position="1"/>
        <end position="23"/>
    </location>
</feature>
<keyword evidence="4" id="KW-1185">Reference proteome</keyword>
<evidence type="ECO:0000256" key="1">
    <source>
        <dbReference type="SAM" id="SignalP"/>
    </source>
</evidence>
<gene>
    <name evidence="3" type="ORF">HLH28_03080</name>
</gene>
<keyword evidence="1" id="KW-0732">Signal</keyword>
<feature type="domain" description="Pili assembly chaperone N-terminal" evidence="2">
    <location>
        <begin position="35"/>
        <end position="151"/>
    </location>
</feature>
<dbReference type="EMBL" id="JABEQM010000002">
    <property type="protein sequence ID" value="MBB2200571.1"/>
    <property type="molecule type" value="Genomic_DNA"/>
</dbReference>
<evidence type="ECO:0000313" key="4">
    <source>
        <dbReference type="Proteomes" id="UP000578030"/>
    </source>
</evidence>
<dbReference type="PANTHER" id="PTHR30251">
    <property type="entry name" value="PILUS ASSEMBLY CHAPERONE"/>
    <property type="match status" value="1"/>
</dbReference>
<dbReference type="InterPro" id="IPR016147">
    <property type="entry name" value="Pili_assmbl_chaperone_N"/>
</dbReference>
<organism evidence="3 4">
    <name type="scientific">Gluconacetobacter tumulisoli</name>
    <dbReference type="NCBI Taxonomy" id="1286189"/>
    <lineage>
        <taxon>Bacteria</taxon>
        <taxon>Pseudomonadati</taxon>
        <taxon>Pseudomonadota</taxon>
        <taxon>Alphaproteobacteria</taxon>
        <taxon>Acetobacterales</taxon>
        <taxon>Acetobacteraceae</taxon>
        <taxon>Gluconacetobacter</taxon>
    </lineage>
</organism>
<evidence type="ECO:0000259" key="2">
    <source>
        <dbReference type="Pfam" id="PF00345"/>
    </source>
</evidence>
<dbReference type="InterPro" id="IPR013783">
    <property type="entry name" value="Ig-like_fold"/>
</dbReference>
<proteinExistence type="predicted"/>
<comment type="caution">
    <text evidence="3">The sequence shown here is derived from an EMBL/GenBank/DDBJ whole genome shotgun (WGS) entry which is preliminary data.</text>
</comment>
<reference evidence="3 4" key="1">
    <citation type="submission" date="2020-04" db="EMBL/GenBank/DDBJ databases">
        <title>Description of novel Gluconacetobacter.</title>
        <authorList>
            <person name="Sombolestani A."/>
        </authorList>
    </citation>
    <scope>NUCLEOTIDE SEQUENCE [LARGE SCALE GENOMIC DNA]</scope>
    <source>
        <strain evidence="3 4">LMG 27802</strain>
    </source>
</reference>
<dbReference type="Gene3D" id="2.60.40.10">
    <property type="entry name" value="Immunoglobulins"/>
    <property type="match status" value="1"/>
</dbReference>
<evidence type="ECO:0000313" key="3">
    <source>
        <dbReference type="EMBL" id="MBB2200571.1"/>
    </source>
</evidence>
<accession>A0A7W4K567</accession>
<dbReference type="PANTHER" id="PTHR30251:SF4">
    <property type="entry name" value="SLR1668 PROTEIN"/>
    <property type="match status" value="1"/>
</dbReference>